<dbReference type="AlphaFoldDB" id="A0A561VL29"/>
<keyword evidence="1" id="KW-0472">Membrane</keyword>
<reference evidence="2 3" key="1">
    <citation type="submission" date="2019-06" db="EMBL/GenBank/DDBJ databases">
        <title>Sequencing the genomes of 1000 actinobacteria strains.</title>
        <authorList>
            <person name="Klenk H.-P."/>
        </authorList>
    </citation>
    <scope>NUCLEOTIDE SEQUENCE [LARGE SCALE GENOMIC DNA]</scope>
    <source>
        <strain evidence="2 3">DSM 43866</strain>
    </source>
</reference>
<feature type="transmembrane region" description="Helical" evidence="1">
    <location>
        <begin position="12"/>
        <end position="32"/>
    </location>
</feature>
<keyword evidence="3" id="KW-1185">Reference proteome</keyword>
<comment type="caution">
    <text evidence="2">The sequence shown here is derived from an EMBL/GenBank/DDBJ whole genome shotgun (WGS) entry which is preliminary data.</text>
</comment>
<keyword evidence="1" id="KW-1133">Transmembrane helix</keyword>
<evidence type="ECO:0000313" key="3">
    <source>
        <dbReference type="Proteomes" id="UP000320239"/>
    </source>
</evidence>
<sequence length="180" mass="18511">MRLVPSSLRRRGGLIVAGAVALVVAAVAALTLNTGTAAATWKTLAGTPTCDCVLRDSASNTYRAVFGYVSTASSAGTIAAGDNNRIELIGGSTRRTTHTVTTRFEPGVHKGTFATGWISRDTTVTWRVGGKTVVAAWTKPTCGKDVSLPAGGNGTGPLAALVVAGAVAAFVLWRKRRRAA</sequence>
<proteinExistence type="predicted"/>
<protein>
    <submittedName>
        <fullName evidence="2">Uncharacterized protein</fullName>
    </submittedName>
</protein>
<feature type="transmembrane region" description="Helical" evidence="1">
    <location>
        <begin position="154"/>
        <end position="173"/>
    </location>
</feature>
<evidence type="ECO:0000256" key="1">
    <source>
        <dbReference type="SAM" id="Phobius"/>
    </source>
</evidence>
<dbReference type="RefSeq" id="WP_122979082.1">
    <property type="nucleotide sequence ID" value="NZ_BOMX01000100.1"/>
</dbReference>
<accession>A0A561VL29</accession>
<organism evidence="2 3">
    <name type="scientific">Actinoplanes teichomyceticus</name>
    <dbReference type="NCBI Taxonomy" id="1867"/>
    <lineage>
        <taxon>Bacteria</taxon>
        <taxon>Bacillati</taxon>
        <taxon>Actinomycetota</taxon>
        <taxon>Actinomycetes</taxon>
        <taxon>Micromonosporales</taxon>
        <taxon>Micromonosporaceae</taxon>
        <taxon>Actinoplanes</taxon>
    </lineage>
</organism>
<gene>
    <name evidence="2" type="ORF">FHX34_105164</name>
</gene>
<dbReference type="Proteomes" id="UP000320239">
    <property type="component" value="Unassembled WGS sequence"/>
</dbReference>
<dbReference type="EMBL" id="VIWY01000005">
    <property type="protein sequence ID" value="TWG12297.1"/>
    <property type="molecule type" value="Genomic_DNA"/>
</dbReference>
<name>A0A561VL29_ACTTI</name>
<keyword evidence="1" id="KW-0812">Transmembrane</keyword>
<evidence type="ECO:0000313" key="2">
    <source>
        <dbReference type="EMBL" id="TWG12297.1"/>
    </source>
</evidence>
<dbReference type="OrthoDB" id="3292674at2"/>